<dbReference type="Proteomes" id="UP000323386">
    <property type="component" value="Unassembled WGS sequence"/>
</dbReference>
<dbReference type="GO" id="GO:0005856">
    <property type="term" value="C:cytoskeleton"/>
    <property type="evidence" value="ECO:0007669"/>
    <property type="project" value="TreeGrafter"/>
</dbReference>
<dbReference type="SUPFAM" id="SSF56112">
    <property type="entry name" value="Protein kinase-like (PK-like)"/>
    <property type="match status" value="1"/>
</dbReference>
<feature type="region of interest" description="Disordered" evidence="5">
    <location>
        <begin position="37"/>
        <end position="56"/>
    </location>
</feature>
<dbReference type="PROSITE" id="PS50011">
    <property type="entry name" value="PROTEIN_KINASE_DOM"/>
    <property type="match status" value="1"/>
</dbReference>
<comment type="catalytic activity">
    <reaction evidence="4">
        <text>L-seryl-[protein] + ATP = O-phospho-L-seryl-[protein] + ADP + H(+)</text>
        <dbReference type="Rhea" id="RHEA:17989"/>
        <dbReference type="Rhea" id="RHEA-COMP:9863"/>
        <dbReference type="Rhea" id="RHEA-COMP:11604"/>
        <dbReference type="ChEBI" id="CHEBI:15378"/>
        <dbReference type="ChEBI" id="CHEBI:29999"/>
        <dbReference type="ChEBI" id="CHEBI:30616"/>
        <dbReference type="ChEBI" id="CHEBI:83421"/>
        <dbReference type="ChEBI" id="CHEBI:456216"/>
        <dbReference type="EC" id="2.7.11.1"/>
    </reaction>
</comment>
<feature type="region of interest" description="Disordered" evidence="5">
    <location>
        <begin position="1172"/>
        <end position="1582"/>
    </location>
</feature>
<feature type="compositionally biased region" description="Basic and acidic residues" evidence="5">
    <location>
        <begin position="352"/>
        <end position="366"/>
    </location>
</feature>
<sequence length="1632" mass="173863">MPDVAASWAARHDAIVISLRAPAVARALSDLELQSGTRVPRTHATAHDPDRLDSAKDASQLQKYTAPHRLGRELDLALAILWSSSGIPHGKDANPFRAAALPHIKTLPRLSFSIDDFKSLKTLQRSSGSFVEVVRCKLDRQLYVLKTIVKGFAKRNAAIQSPACETLFLAKKQPGAASSDDGGTTRRVTPELVAAFQTQGSVHLVMEYVPSGDLSELLIAASKCGPEYPGRASSGLLVEDWIRRYAADMVLAIGWVHSRGYAHRDVKPGNFLLDRSGHLQLCDFSSAAPFSQFQVAEPGRGGERVWARKVHRFYCSLPTGTCDYLSPELLEAEEERIARRQLSFQSFDDGDLPWKRPHQADAKPDDVEPGPYGPEMDWWSLGVMLYEMRFGVLPFFSDQMQATYELIRSHRESLRFDASIDSSPELLGLMRGLITDPLDRLGRNGTFELQGHAFFHGVDWSKDWPLDPPFVPNVGEAVDPGAGPGGEPELSLLHSPAVRLPGDLVAASGSLSAVDTLPDFSALYSGDVDDFPAFMDSRDFDQPGMTSSRSYDLAGWSAEIASAPAPDGETAAPEASYGLPRSSSSPAIFDTTTSPTPVRFSGLGGLPSSSSSSRLGAFSTPRWSDCDLALVGFSYVPDPDTFKPSAVQPAAAHAPAVSRVVAFETLSCAPSSASLFSDAAASPAGRNDYEPMASTPQERLARRVDPPEISPIGLPTLPSYLPSPAAPWSVQREREATVQALEPADPEERLPLPIRRVHSFVTPARKPSYICLADQYAAAAAGADRPVDVRPAEPSTQQTPAVPQSPYPFPLAASESMPSVARQRAAPLRRNDLARARSATPGAGSVGSDSRYSGGSNAVREVSESQAWDEMMAAVQKSVRKQQRDSRSPVSTWPRRHLPSPAASRPGMDRQRQQGTPDFRGAFRTKPTLAMPSLATIAPSPEAKSTLRSSRRSAGEDGSDDDAVDRDASPRQASRAPPPRSREASFNQPAQPGRVPSEAEPAWEGSLTARLHAPQAIGLYSDDSDGTDDTMSSADEHDGGRPALKHKRSARQLLIKAQERSTPTKPTRTQSPSLTEAHAARLSGVARGSSSPLSFVEGPTMPSSSPREQSPALEQAALAVAPVAARARPISMLTMNARNGASSPANCSAENLSGSFGKVPVLGAISLGETSKAGAAGVGSGSSTSSSSRLDSAFDDVAGGRLSPHADGLAAREIRRKSSRDMLSEYRKGIGRPNSMSAVKPPTRRLSPALEDAFLSGDGDPLAPIDRDDGRQGKNERRRFSSTVSGRPRAVDLVTSASELAGSGPTAERRRRASDGGPSKHVEAILGTASGSGRRASHQQRARGLYLEAPVQEDPLELSLSENPSNVLQGPRKLRGQPDKRGALLSAAVAAGPEPTSTSGATATTERRLRRTSSKVSVGAGAGAQATVEPAARSVAEHREETGSRPRASRTLRDATNKITRRISSLSVANTKPFPRTAPSREGDEAGGGDDDDDDGAGSDNKVSGRSERAKKTERGRGSIKPKSLSAEDVHRLSVDPHAREGEEGITSGAARRKWSSEKDVPALAAPAATASSSSSSSPVSCYRDDVASAMAPQAEGDVSLMTGLRSCHSALQGSLMELEVKLAQIKKRLEK</sequence>
<dbReference type="InterPro" id="IPR000719">
    <property type="entry name" value="Prot_kinase_dom"/>
</dbReference>
<reference evidence="7 8" key="1">
    <citation type="submission" date="2018-03" db="EMBL/GenBank/DDBJ databases">
        <authorList>
            <person name="Guldener U."/>
        </authorList>
    </citation>
    <scope>NUCLEOTIDE SEQUENCE [LARGE SCALE GENOMIC DNA]</scope>
    <source>
        <strain evidence="7 8">DAOM196992</strain>
    </source>
</reference>
<dbReference type="OrthoDB" id="3359639at2759"/>
<dbReference type="GO" id="GO:0005524">
    <property type="term" value="F:ATP binding"/>
    <property type="evidence" value="ECO:0007669"/>
    <property type="project" value="InterPro"/>
</dbReference>
<feature type="compositionally biased region" description="Low complexity" evidence="5">
    <location>
        <begin position="1172"/>
        <end position="1191"/>
    </location>
</feature>
<dbReference type="PANTHER" id="PTHR22988:SF71">
    <property type="entry name" value="CITRON RHO-INTERACTING KINASE"/>
    <property type="match status" value="1"/>
</dbReference>
<evidence type="ECO:0000259" key="6">
    <source>
        <dbReference type="PROSITE" id="PS50011"/>
    </source>
</evidence>
<feature type="compositionally biased region" description="Polar residues" evidence="5">
    <location>
        <begin position="1060"/>
        <end position="1074"/>
    </location>
</feature>
<dbReference type="InterPro" id="IPR011009">
    <property type="entry name" value="Kinase-like_dom_sf"/>
</dbReference>
<dbReference type="Pfam" id="PF00069">
    <property type="entry name" value="Pkinase"/>
    <property type="match status" value="1"/>
</dbReference>
<evidence type="ECO:0000313" key="8">
    <source>
        <dbReference type="Proteomes" id="UP000323386"/>
    </source>
</evidence>
<gene>
    <name evidence="7" type="ORF">PSFLO_04273</name>
</gene>
<feature type="compositionally biased region" description="Basic and acidic residues" evidence="5">
    <location>
        <begin position="1503"/>
        <end position="1517"/>
    </location>
</feature>
<comment type="catalytic activity">
    <reaction evidence="3">
        <text>L-threonyl-[protein] + ATP = O-phospho-L-threonyl-[protein] + ADP + H(+)</text>
        <dbReference type="Rhea" id="RHEA:46608"/>
        <dbReference type="Rhea" id="RHEA-COMP:11060"/>
        <dbReference type="Rhea" id="RHEA-COMP:11605"/>
        <dbReference type="ChEBI" id="CHEBI:15378"/>
        <dbReference type="ChEBI" id="CHEBI:30013"/>
        <dbReference type="ChEBI" id="CHEBI:30616"/>
        <dbReference type="ChEBI" id="CHEBI:61977"/>
        <dbReference type="ChEBI" id="CHEBI:456216"/>
        <dbReference type="EC" id="2.7.11.1"/>
    </reaction>
</comment>
<dbReference type="GO" id="GO:0004674">
    <property type="term" value="F:protein serine/threonine kinase activity"/>
    <property type="evidence" value="ECO:0007669"/>
    <property type="project" value="UniProtKB-EC"/>
</dbReference>
<keyword evidence="1" id="KW-0597">Phosphoprotein</keyword>
<keyword evidence="8" id="KW-1185">Reference proteome</keyword>
<evidence type="ECO:0000256" key="2">
    <source>
        <dbReference type="ARBA" id="ARBA00038271"/>
    </source>
</evidence>
<dbReference type="SMART" id="SM00220">
    <property type="entry name" value="S_TKc"/>
    <property type="match status" value="1"/>
</dbReference>
<feature type="region of interest" description="Disordered" evidence="5">
    <location>
        <begin position="784"/>
        <end position="858"/>
    </location>
</feature>
<feature type="compositionally biased region" description="Basic and acidic residues" evidence="5">
    <location>
        <begin position="1526"/>
        <end position="1543"/>
    </location>
</feature>
<evidence type="ECO:0000256" key="3">
    <source>
        <dbReference type="ARBA" id="ARBA00047899"/>
    </source>
</evidence>
<proteinExistence type="inferred from homology"/>
<feature type="region of interest" description="Disordered" evidence="5">
    <location>
        <begin position="348"/>
        <end position="369"/>
    </location>
</feature>
<feature type="compositionally biased region" description="Acidic residues" evidence="5">
    <location>
        <begin position="1485"/>
        <end position="1497"/>
    </location>
</feature>
<dbReference type="GO" id="GO:0031032">
    <property type="term" value="P:actomyosin structure organization"/>
    <property type="evidence" value="ECO:0007669"/>
    <property type="project" value="TreeGrafter"/>
</dbReference>
<dbReference type="EMBL" id="OOIP01000011">
    <property type="protein sequence ID" value="SPO38794.1"/>
    <property type="molecule type" value="Genomic_DNA"/>
</dbReference>
<protein>
    <recommendedName>
        <fullName evidence="6">Protein kinase domain-containing protein</fullName>
    </recommendedName>
</protein>
<feature type="region of interest" description="Disordered" evidence="5">
    <location>
        <begin position="564"/>
        <end position="586"/>
    </location>
</feature>
<dbReference type="PROSITE" id="PS00108">
    <property type="entry name" value="PROTEIN_KINASE_ST"/>
    <property type="match status" value="1"/>
</dbReference>
<name>A0A5C3F2R8_9BASI</name>
<feature type="compositionally biased region" description="Basic and acidic residues" evidence="5">
    <location>
        <begin position="1219"/>
        <end position="1228"/>
    </location>
</feature>
<organism evidence="7 8">
    <name type="scientific">Pseudozyma flocculosa</name>
    <dbReference type="NCBI Taxonomy" id="84751"/>
    <lineage>
        <taxon>Eukaryota</taxon>
        <taxon>Fungi</taxon>
        <taxon>Dikarya</taxon>
        <taxon>Basidiomycota</taxon>
        <taxon>Ustilaginomycotina</taxon>
        <taxon>Ustilaginomycetes</taxon>
        <taxon>Ustilaginales</taxon>
        <taxon>Ustilaginaceae</taxon>
        <taxon>Pseudozyma</taxon>
    </lineage>
</organism>
<dbReference type="InterPro" id="IPR008271">
    <property type="entry name" value="Ser/Thr_kinase_AS"/>
</dbReference>
<dbReference type="PANTHER" id="PTHR22988">
    <property type="entry name" value="MYOTONIC DYSTROPHY S/T KINASE-RELATED"/>
    <property type="match status" value="1"/>
</dbReference>
<feature type="compositionally biased region" description="Polar residues" evidence="5">
    <location>
        <begin position="847"/>
        <end position="856"/>
    </location>
</feature>
<evidence type="ECO:0000256" key="1">
    <source>
        <dbReference type="ARBA" id="ARBA00022553"/>
    </source>
</evidence>
<comment type="similarity">
    <text evidence="2">Belongs to the protein kinase superfamily. STE Ser/Thr protein kinase family. COT1 subfamily.</text>
</comment>
<feature type="compositionally biased region" description="Basic and acidic residues" evidence="5">
    <location>
        <begin position="1435"/>
        <end position="1444"/>
    </location>
</feature>
<feature type="compositionally biased region" description="Basic and acidic residues" evidence="5">
    <location>
        <begin position="1265"/>
        <end position="1279"/>
    </location>
</feature>
<evidence type="ECO:0000256" key="5">
    <source>
        <dbReference type="SAM" id="MobiDB-lite"/>
    </source>
</evidence>
<feature type="compositionally biased region" description="Low complexity" evidence="5">
    <location>
        <begin position="1562"/>
        <end position="1581"/>
    </location>
</feature>
<feature type="region of interest" description="Disordered" evidence="5">
    <location>
        <begin position="874"/>
        <end position="1113"/>
    </location>
</feature>
<feature type="compositionally biased region" description="Basic and acidic residues" evidence="5">
    <location>
        <begin position="45"/>
        <end position="56"/>
    </location>
</feature>
<evidence type="ECO:0000313" key="7">
    <source>
        <dbReference type="EMBL" id="SPO38794.1"/>
    </source>
</evidence>
<accession>A0A5C3F2R8</accession>
<dbReference type="InterPro" id="IPR050839">
    <property type="entry name" value="Rho-assoc_Ser/Thr_Kinase"/>
</dbReference>
<dbReference type="Gene3D" id="3.30.200.20">
    <property type="entry name" value="Phosphorylase Kinase, domain 1"/>
    <property type="match status" value="1"/>
</dbReference>
<dbReference type="GO" id="GO:0005737">
    <property type="term" value="C:cytoplasm"/>
    <property type="evidence" value="ECO:0007669"/>
    <property type="project" value="TreeGrafter"/>
</dbReference>
<feature type="domain" description="Protein kinase" evidence="6">
    <location>
        <begin position="119"/>
        <end position="455"/>
    </location>
</feature>
<dbReference type="Gene3D" id="1.10.510.10">
    <property type="entry name" value="Transferase(Phosphotransferase) domain 1"/>
    <property type="match status" value="1"/>
</dbReference>
<evidence type="ECO:0000256" key="4">
    <source>
        <dbReference type="ARBA" id="ARBA00048679"/>
    </source>
</evidence>